<gene>
    <name evidence="2" type="ordered locus">Isop_1144</name>
</gene>
<dbReference type="SUPFAM" id="SSF48371">
    <property type="entry name" value="ARM repeat"/>
    <property type="match status" value="1"/>
</dbReference>
<dbReference type="InterPro" id="IPR011989">
    <property type="entry name" value="ARM-like"/>
</dbReference>
<dbReference type="EMBL" id="CP002353">
    <property type="protein sequence ID" value="ADV61731.1"/>
    <property type="molecule type" value="Genomic_DNA"/>
</dbReference>
<feature type="region of interest" description="Disordered" evidence="1">
    <location>
        <begin position="822"/>
        <end position="854"/>
    </location>
</feature>
<dbReference type="STRING" id="575540.Isop_1144"/>
<dbReference type="InParanoid" id="E8R4Y5"/>
<dbReference type="GO" id="GO:0016829">
    <property type="term" value="F:lyase activity"/>
    <property type="evidence" value="ECO:0007669"/>
    <property type="project" value="UniProtKB-KW"/>
</dbReference>
<dbReference type="Proteomes" id="UP000008631">
    <property type="component" value="Chromosome"/>
</dbReference>
<proteinExistence type="predicted"/>
<organism evidence="2 3">
    <name type="scientific">Isosphaera pallida (strain ATCC 43644 / DSM 9630 / IS1B)</name>
    <dbReference type="NCBI Taxonomy" id="575540"/>
    <lineage>
        <taxon>Bacteria</taxon>
        <taxon>Pseudomonadati</taxon>
        <taxon>Planctomycetota</taxon>
        <taxon>Planctomycetia</taxon>
        <taxon>Isosphaerales</taxon>
        <taxon>Isosphaeraceae</taxon>
        <taxon>Isosphaera</taxon>
    </lineage>
</organism>
<sequence length="854" mass="91494">MALDCSATTHPTTPAQAVWSSHPAWLACLVMGLTIISSILSAPWPAVAQAPDDAVSRSPADAAVEAFAALPRPERFASAPRSFREVWQAIDYLVRIQKIDVARPYFDAFVEAQPSDEVLAAIQREFGTRTFLELTDVPEFAQRAEALTRKMLQASRRQRTDPTLLANAINLLSLSPAEAKLGMAKLREAKADAVAALAAAWRDAVDPLLRGRLAQALGFLDVEAVDPLIASLDAAGDPETRPWAEAAARALGRLGDTRAIPFLLGHADLPAALEAANDLARARRPSLDLSDPSAIIQAEAMKYLVGDVPLAIDESRLDPNETEVRLWAWTREELAWDDSNYPAANAAGQEGDLAANPADAQPAATDTQPVAAMLPRRLASLKLGMRLARLNLIRHEADPHAQGLVLVFALETAAFEAGDRAFLEPAPDMVQSTLTEAMAAGPALEAALTLALDHHQHAAAALAARGWGRIVDRDRLLADPRTSPLFRALTSPERRVRLEAARAFVELDPDRPFPGSNRVVSTLTPFLSEGSDEGAGPPPPRAFVFSVNLDRANSYARLLDTLGYAARGYDSGEEFVRAAYESSLVELLIVEPGPRGVVPIGSGTYDTVEILRNLKADARTAQVPVLLVGGLGMVDRIERLYGELHPRTAVIVGPGGPEDFAFQVERALKRLNARPLSAQERGLFARIATDAMARIASQPSSPFRTDLDKASVGLSRASRSAPTRASATTALAMTPTVPAQQRLLDLALDTELPVADRLEGAKALTRSIQRFGPLLTDGQERRLDAALGDESHPSLRAAYAAALGALTPDPVIVGRRMRLRHTPLGLKSSRESLTPSPSPDAPPSPSVQPGSDLP</sequence>
<dbReference type="SMART" id="SM00567">
    <property type="entry name" value="EZ_HEAT"/>
    <property type="match status" value="4"/>
</dbReference>
<keyword evidence="2" id="KW-0456">Lyase</keyword>
<dbReference type="RefSeq" id="WP_013564020.1">
    <property type="nucleotide sequence ID" value="NC_014962.1"/>
</dbReference>
<keyword evidence="3" id="KW-1185">Reference proteome</keyword>
<evidence type="ECO:0000256" key="1">
    <source>
        <dbReference type="SAM" id="MobiDB-lite"/>
    </source>
</evidence>
<dbReference type="OrthoDB" id="253582at2"/>
<dbReference type="InterPro" id="IPR004155">
    <property type="entry name" value="PBS_lyase_HEAT"/>
</dbReference>
<protein>
    <submittedName>
        <fullName evidence="2">PBS lyase HEAT domain protein repeat-containing protein</fullName>
    </submittedName>
</protein>
<evidence type="ECO:0000313" key="2">
    <source>
        <dbReference type="EMBL" id="ADV61731.1"/>
    </source>
</evidence>
<reference evidence="2 3" key="2">
    <citation type="journal article" date="2011" name="Stand. Genomic Sci.">
        <title>Complete genome sequence of Isosphaera pallida type strain (IS1B).</title>
        <authorList>
            <consortium name="US DOE Joint Genome Institute (JGI-PGF)"/>
            <person name="Goker M."/>
            <person name="Cleland D."/>
            <person name="Saunders E."/>
            <person name="Lapidus A."/>
            <person name="Nolan M."/>
            <person name="Lucas S."/>
            <person name="Hammon N."/>
            <person name="Deshpande S."/>
            <person name="Cheng J.F."/>
            <person name="Tapia R."/>
            <person name="Han C."/>
            <person name="Goodwin L."/>
            <person name="Pitluck S."/>
            <person name="Liolios K."/>
            <person name="Pagani I."/>
            <person name="Ivanova N."/>
            <person name="Mavromatis K."/>
            <person name="Pati A."/>
            <person name="Chen A."/>
            <person name="Palaniappan K."/>
            <person name="Land M."/>
            <person name="Hauser L."/>
            <person name="Chang Y.J."/>
            <person name="Jeffries C.D."/>
            <person name="Detter J.C."/>
            <person name="Beck B."/>
            <person name="Woyke T."/>
            <person name="Bristow J."/>
            <person name="Eisen J.A."/>
            <person name="Markowitz V."/>
            <person name="Hugenholtz P."/>
            <person name="Kyrpides N.C."/>
            <person name="Klenk H.P."/>
        </authorList>
    </citation>
    <scope>NUCLEOTIDE SEQUENCE [LARGE SCALE GENOMIC DNA]</scope>
    <source>
        <strain evidence="3">ATCC 43644 / DSM 9630 / IS1B</strain>
    </source>
</reference>
<name>E8R4Y5_ISOPI</name>
<reference key="1">
    <citation type="submission" date="2010-11" db="EMBL/GenBank/DDBJ databases">
        <title>The complete sequence of chromosome of Isophaera pallida ATCC 43644.</title>
        <authorList>
            <consortium name="US DOE Joint Genome Institute (JGI-PGF)"/>
            <person name="Lucas S."/>
            <person name="Copeland A."/>
            <person name="Lapidus A."/>
            <person name="Bruce D."/>
            <person name="Goodwin L."/>
            <person name="Pitluck S."/>
            <person name="Kyrpides N."/>
            <person name="Mavromatis K."/>
            <person name="Pagani I."/>
            <person name="Ivanova N."/>
            <person name="Saunders E."/>
            <person name="Brettin T."/>
            <person name="Detter J.C."/>
            <person name="Han C."/>
            <person name="Tapia R."/>
            <person name="Land M."/>
            <person name="Hauser L."/>
            <person name="Markowitz V."/>
            <person name="Cheng J.-F."/>
            <person name="Hugenholtz P."/>
            <person name="Woyke T."/>
            <person name="Wu D."/>
            <person name="Eisen J.A."/>
        </authorList>
    </citation>
    <scope>NUCLEOTIDE SEQUENCE</scope>
    <source>
        <strain>ATCC 43644</strain>
    </source>
</reference>
<dbReference type="Gene3D" id="1.25.10.10">
    <property type="entry name" value="Leucine-rich Repeat Variant"/>
    <property type="match status" value="1"/>
</dbReference>
<dbReference type="InterPro" id="IPR016024">
    <property type="entry name" value="ARM-type_fold"/>
</dbReference>
<feature type="compositionally biased region" description="Pro residues" evidence="1">
    <location>
        <begin position="836"/>
        <end position="846"/>
    </location>
</feature>
<dbReference type="eggNOG" id="COG1413">
    <property type="taxonomic scope" value="Bacteria"/>
</dbReference>
<evidence type="ECO:0000313" key="3">
    <source>
        <dbReference type="Proteomes" id="UP000008631"/>
    </source>
</evidence>
<dbReference type="HOGENOM" id="CLU_334274_0_0_0"/>
<accession>E8R4Y5</accession>
<dbReference type="AlphaFoldDB" id="E8R4Y5"/>
<dbReference type="KEGG" id="ipa:Isop_1144"/>